<organism evidence="8 9">
    <name type="scientific">Auxenochlorella protothecoides</name>
    <name type="common">Green microalga</name>
    <name type="synonym">Chlorella protothecoides</name>
    <dbReference type="NCBI Taxonomy" id="3075"/>
    <lineage>
        <taxon>Eukaryota</taxon>
        <taxon>Viridiplantae</taxon>
        <taxon>Chlorophyta</taxon>
        <taxon>core chlorophytes</taxon>
        <taxon>Trebouxiophyceae</taxon>
        <taxon>Chlorellales</taxon>
        <taxon>Chlorellaceae</taxon>
        <taxon>Auxenochlorella</taxon>
    </lineage>
</organism>
<dbReference type="GeneID" id="23615675"/>
<evidence type="ECO:0000313" key="9">
    <source>
        <dbReference type="Proteomes" id="UP000028924"/>
    </source>
</evidence>
<dbReference type="EMBL" id="KL662078">
    <property type="protein sequence ID" value="KFM22640.1"/>
    <property type="molecule type" value="Genomic_DNA"/>
</dbReference>
<feature type="region of interest" description="Disordered" evidence="7">
    <location>
        <begin position="296"/>
        <end position="316"/>
    </location>
</feature>
<evidence type="ECO:0000256" key="4">
    <source>
        <dbReference type="ARBA" id="ARBA00023136"/>
    </source>
</evidence>
<dbReference type="eggNOG" id="KOG2521">
    <property type="taxonomic scope" value="Eukaryota"/>
</dbReference>
<evidence type="ECO:0000256" key="5">
    <source>
        <dbReference type="ARBA" id="ARBA00023242"/>
    </source>
</evidence>
<evidence type="ECO:0000313" key="8">
    <source>
        <dbReference type="EMBL" id="KFM22640.1"/>
    </source>
</evidence>
<gene>
    <name evidence="8" type="ORF">F751_4284</name>
</gene>
<evidence type="ECO:0000256" key="3">
    <source>
        <dbReference type="ARBA" id="ARBA00022989"/>
    </source>
</evidence>
<keyword evidence="4" id="KW-0472">Membrane</keyword>
<dbReference type="Pfam" id="PF05705">
    <property type="entry name" value="DUF829"/>
    <property type="match status" value="1"/>
</dbReference>
<keyword evidence="9" id="KW-1185">Reference proteome</keyword>
<evidence type="ECO:0000256" key="2">
    <source>
        <dbReference type="ARBA" id="ARBA00022692"/>
    </source>
</evidence>
<proteinExistence type="predicted"/>
<keyword evidence="3" id="KW-1133">Transmembrane helix</keyword>
<dbReference type="AlphaFoldDB" id="A0A087SA86"/>
<evidence type="ECO:0000256" key="1">
    <source>
        <dbReference type="ARBA" id="ARBA00004126"/>
    </source>
</evidence>
<dbReference type="InterPro" id="IPR008547">
    <property type="entry name" value="DUF829_TMEM53"/>
</dbReference>
<keyword evidence="2 8" id="KW-0812">Transmembrane</keyword>
<name>A0A087SA86_AUXPR</name>
<comment type="subcellular location">
    <subcellularLocation>
        <location evidence="6">Endomembrane system</location>
        <topology evidence="6">Single-pass membrane protein</topology>
    </subcellularLocation>
    <subcellularLocation>
        <location evidence="1">Nucleus membrane</location>
    </subcellularLocation>
</comment>
<dbReference type="Proteomes" id="UP000028924">
    <property type="component" value="Unassembled WGS sequence"/>
</dbReference>
<dbReference type="KEGG" id="apro:F751_4284"/>
<evidence type="ECO:0000256" key="6">
    <source>
        <dbReference type="ARBA" id="ARBA00037847"/>
    </source>
</evidence>
<dbReference type="PANTHER" id="PTHR12265">
    <property type="entry name" value="TRANSMEMBRANE PROTEIN 53"/>
    <property type="match status" value="1"/>
</dbReference>
<dbReference type="PANTHER" id="PTHR12265:SF30">
    <property type="entry name" value="TRANSMEMBRANE PROTEIN 53"/>
    <property type="match status" value="1"/>
</dbReference>
<evidence type="ECO:0000256" key="7">
    <source>
        <dbReference type="SAM" id="MobiDB-lite"/>
    </source>
</evidence>
<sequence length="316" mass="34681">MAQAQVLTKGPFPGLKPFVLLYGWLGCREAHLNKYANMWRVLGAEPHMIRVNTWDVIPPFHERAEQGLVQQAGLAGEAYAAHSAVQPGPGRPPVFVHTLSNAGYLAYGGMVGRLAWAAGFPVTHVTHPRDRFSQRQLQGLAAFQRIMSPTRGIIVDSAPSALTPDVWIRGVEAALLGNPLSSVSLAIFRAFYRRRMVEQLASGPYHDFLAEALGGWRTIPDRVGRMYAYSEEDDIIPAEDVETQILRDVAHSDILTRVVKFHGSGHVQHYRRFPDEYAAAVSDFALACLERGGPGPVVTSKTGNLPQAGGGRARRR</sequence>
<dbReference type="GO" id="GO:0031965">
    <property type="term" value="C:nuclear membrane"/>
    <property type="evidence" value="ECO:0007669"/>
    <property type="project" value="UniProtKB-SubCell"/>
</dbReference>
<reference evidence="8 9" key="1">
    <citation type="journal article" date="2014" name="BMC Genomics">
        <title>Oil accumulation mechanisms of the oleaginous microalga Chlorella protothecoides revealed through its genome, transcriptomes, and proteomes.</title>
        <authorList>
            <person name="Gao C."/>
            <person name="Wang Y."/>
            <person name="Shen Y."/>
            <person name="Yan D."/>
            <person name="He X."/>
            <person name="Dai J."/>
            <person name="Wu Q."/>
        </authorList>
    </citation>
    <scope>NUCLEOTIDE SEQUENCE [LARGE SCALE GENOMIC DNA]</scope>
    <source>
        <strain evidence="8 9">0710</strain>
    </source>
</reference>
<dbReference type="OrthoDB" id="77878at2759"/>
<protein>
    <submittedName>
        <fullName evidence="8">Transmembrane protein 53-B</fullName>
    </submittedName>
</protein>
<dbReference type="RefSeq" id="XP_011395496.1">
    <property type="nucleotide sequence ID" value="XM_011397194.1"/>
</dbReference>
<keyword evidence="5" id="KW-0539">Nucleus</keyword>
<accession>A0A087SA86</accession>